<evidence type="ECO:0000313" key="2">
    <source>
        <dbReference type="Proteomes" id="UP000075187"/>
    </source>
</evidence>
<gene>
    <name evidence="1" type="ORF">AWU82_16270</name>
</gene>
<accession>A0ABN4MQU2</accession>
<reference evidence="1" key="1">
    <citation type="submission" date="2017-12" db="EMBL/GenBank/DDBJ databases">
        <title>Pseudomonas sp. MS586 complete sequence.</title>
        <authorList>
            <person name="Lu S."/>
            <person name="Deng P."/>
        </authorList>
    </citation>
    <scope>NUCLEOTIDE SEQUENCE</scope>
    <source>
        <strain evidence="1">MS586</strain>
    </source>
</reference>
<evidence type="ECO:0000313" key="1">
    <source>
        <dbReference type="EMBL" id="AMQ84800.2"/>
    </source>
</evidence>
<sequence>MNEHISVREVLAMESLPEPSEVNGADRLSYLLIELESSQGQQNAQARVFSNGVQKCAVLITLQARNANGEVVTIADDLNVNVVEYTSSEAGWRSNADPSPAGVLPFPENMIPHIAGFDNGIEAEAEAVSSPQSYQQFRRYVSYDDVPDGTVIQFAAKVKLSGVEYVSNQRDVPYGGAGEGGRFNSSFRLKSVQPLRYTVANGGLLVSDPTEVFSGLINGFTAKVQNTYMTLRYPGSTIPIAILPGSTTADSSLHENKATAFGDPGSAVAKKNIPATDQLGQSLNQALATIRQPRSGAIAVAVAMYARIIDFFPERQISHYDSAMDVYGNPLRFTVELISDRPQRNPWVYQLTTDWRA</sequence>
<organism evidence="1 2">
    <name type="scientific">Pseudomonas glycinae</name>
    <dbReference type="NCBI Taxonomy" id="1785145"/>
    <lineage>
        <taxon>Bacteria</taxon>
        <taxon>Pseudomonadati</taxon>
        <taxon>Pseudomonadota</taxon>
        <taxon>Gammaproteobacteria</taxon>
        <taxon>Pseudomonadales</taxon>
        <taxon>Pseudomonadaceae</taxon>
        <taxon>Pseudomonas</taxon>
    </lineage>
</organism>
<dbReference type="Proteomes" id="UP000075187">
    <property type="component" value="Chromosome"/>
</dbReference>
<evidence type="ECO:0008006" key="3">
    <source>
        <dbReference type="Google" id="ProtNLM"/>
    </source>
</evidence>
<protein>
    <recommendedName>
        <fullName evidence="3">Phage protein</fullName>
    </recommendedName>
</protein>
<proteinExistence type="predicted"/>
<keyword evidence="2" id="KW-1185">Reference proteome</keyword>
<name>A0ABN4MQU2_9PSED</name>
<dbReference type="EMBL" id="CP014205">
    <property type="protein sequence ID" value="AMQ84800.2"/>
    <property type="molecule type" value="Genomic_DNA"/>
</dbReference>